<reference evidence="1" key="1">
    <citation type="thesis" date="2020" institute="ProQuest LLC" country="789 East Eisenhower Parkway, Ann Arbor, MI, USA">
        <title>Comparative Genomics and Chromosome Evolution.</title>
        <authorList>
            <person name="Mudd A.B."/>
        </authorList>
    </citation>
    <scope>NUCLEOTIDE SEQUENCE</scope>
    <source>
        <strain evidence="1">HN-11 Male</strain>
        <tissue evidence="1">Kidney and liver</tissue>
    </source>
</reference>
<gene>
    <name evidence="1" type="ORF">GDO78_021229</name>
</gene>
<accession>A0A8J6ENK3</accession>
<dbReference type="Proteomes" id="UP000770717">
    <property type="component" value="Unassembled WGS sequence"/>
</dbReference>
<comment type="caution">
    <text evidence="1">The sequence shown here is derived from an EMBL/GenBank/DDBJ whole genome shotgun (WGS) entry which is preliminary data.</text>
</comment>
<keyword evidence="2" id="KW-1185">Reference proteome</keyword>
<name>A0A8J6ENK3_ELECQ</name>
<sequence>MLRGRAAGTYSFYGGSTTTCEHIQGADTYSFYRGSPTIYVSIYRGTGTYSFFRELSYHIHEGIQGTGRQARIAFIGALLPYMRAHTWAEQRARRASMGDLLQYM</sequence>
<dbReference type="AlphaFoldDB" id="A0A8J6ENK3"/>
<proteinExistence type="predicted"/>
<dbReference type="EMBL" id="WNTK01000074">
    <property type="protein sequence ID" value="KAG9472106.1"/>
    <property type="molecule type" value="Genomic_DNA"/>
</dbReference>
<protein>
    <submittedName>
        <fullName evidence="1">Uncharacterized protein</fullName>
    </submittedName>
</protein>
<evidence type="ECO:0000313" key="1">
    <source>
        <dbReference type="EMBL" id="KAG9472106.1"/>
    </source>
</evidence>
<evidence type="ECO:0000313" key="2">
    <source>
        <dbReference type="Proteomes" id="UP000770717"/>
    </source>
</evidence>
<organism evidence="1 2">
    <name type="scientific">Eleutherodactylus coqui</name>
    <name type="common">Puerto Rican coqui</name>
    <dbReference type="NCBI Taxonomy" id="57060"/>
    <lineage>
        <taxon>Eukaryota</taxon>
        <taxon>Metazoa</taxon>
        <taxon>Chordata</taxon>
        <taxon>Craniata</taxon>
        <taxon>Vertebrata</taxon>
        <taxon>Euteleostomi</taxon>
        <taxon>Amphibia</taxon>
        <taxon>Batrachia</taxon>
        <taxon>Anura</taxon>
        <taxon>Neobatrachia</taxon>
        <taxon>Hyloidea</taxon>
        <taxon>Eleutherodactylidae</taxon>
        <taxon>Eleutherodactylinae</taxon>
        <taxon>Eleutherodactylus</taxon>
        <taxon>Eleutherodactylus</taxon>
    </lineage>
</organism>